<comment type="pathway">
    <text evidence="7">Protein modification; lipoprotein biosynthesis (diacylglyceryl transfer).</text>
</comment>
<dbReference type="InterPro" id="IPR001640">
    <property type="entry name" value="Lgt"/>
</dbReference>
<protein>
    <recommendedName>
        <fullName evidence="7">Phosphatidylglycerol--prolipoprotein diacylglyceryl transferase</fullName>
        <ecNumber evidence="7">2.5.1.145</ecNumber>
    </recommendedName>
</protein>
<comment type="function">
    <text evidence="7">Catalyzes the transfer of the diacylglyceryl group from phosphatidylglycerol to the sulfhydryl group of the N-terminal cysteine of a prolipoprotein, the first step in the formation of mature lipoproteins.</text>
</comment>
<sequence>MYPTILNIGGIQIYSYGLMLFISFLLGIFIVERRARRFGVDSKTITDLALWILLAVVVGSRLFYVAFHWPEFKDDLIGIVAFWRGGLAGLMFYGGFLGALIAGLIFVRVRKLPVLKLLDAAAPAIVLGEGFTRIGCFLNGCCFGRPTDSPLGLVFPANSPAGATFLDRVTGVVPAIHPTQLYSALAGFILFGIALLLERRRLRDGVLFAVILILYSLFRFGIDFVRHYDDAANFWGNQVVALGLTAIGIVLLVLFQRRRSGVARSRG</sequence>
<dbReference type="PANTHER" id="PTHR30589">
    <property type="entry name" value="PROLIPOPROTEIN DIACYLGLYCERYL TRANSFERASE"/>
    <property type="match status" value="1"/>
</dbReference>
<feature type="transmembrane region" description="Helical" evidence="7">
    <location>
        <begin position="44"/>
        <end position="67"/>
    </location>
</feature>
<evidence type="ECO:0000256" key="4">
    <source>
        <dbReference type="ARBA" id="ARBA00022692"/>
    </source>
</evidence>
<keyword evidence="3 7" id="KW-0808">Transferase</keyword>
<dbReference type="AlphaFoldDB" id="A0A7V0XEN5"/>
<evidence type="ECO:0000256" key="3">
    <source>
        <dbReference type="ARBA" id="ARBA00022679"/>
    </source>
</evidence>
<feature type="transmembrane region" description="Helical" evidence="7">
    <location>
        <begin position="234"/>
        <end position="255"/>
    </location>
</feature>
<dbReference type="Proteomes" id="UP000885672">
    <property type="component" value="Unassembled WGS sequence"/>
</dbReference>
<evidence type="ECO:0000256" key="7">
    <source>
        <dbReference type="HAMAP-Rule" id="MF_01147"/>
    </source>
</evidence>
<dbReference type="GO" id="GO:0008961">
    <property type="term" value="F:phosphatidylglycerol-prolipoprotein diacylglyceryl transferase activity"/>
    <property type="evidence" value="ECO:0007669"/>
    <property type="project" value="UniProtKB-UniRule"/>
</dbReference>
<organism evidence="8">
    <name type="scientific">candidate division WOR-3 bacterium</name>
    <dbReference type="NCBI Taxonomy" id="2052148"/>
    <lineage>
        <taxon>Bacteria</taxon>
        <taxon>Bacteria division WOR-3</taxon>
    </lineage>
</organism>
<proteinExistence type="inferred from homology"/>
<name>A0A7V0XEN5_UNCW3</name>
<dbReference type="HAMAP" id="MF_01147">
    <property type="entry name" value="Lgt"/>
    <property type="match status" value="1"/>
</dbReference>
<dbReference type="GO" id="GO:0042158">
    <property type="term" value="P:lipoprotein biosynthetic process"/>
    <property type="evidence" value="ECO:0007669"/>
    <property type="project" value="UniProtKB-UniRule"/>
</dbReference>
<feature type="transmembrane region" description="Helical" evidence="7">
    <location>
        <begin position="87"/>
        <end position="107"/>
    </location>
</feature>
<accession>A0A7V0XEN5</accession>
<evidence type="ECO:0000256" key="2">
    <source>
        <dbReference type="ARBA" id="ARBA00022475"/>
    </source>
</evidence>
<evidence type="ECO:0000313" key="8">
    <source>
        <dbReference type="EMBL" id="HDQ98765.1"/>
    </source>
</evidence>
<feature type="transmembrane region" description="Helical" evidence="7">
    <location>
        <begin position="205"/>
        <end position="222"/>
    </location>
</feature>
<dbReference type="PANTHER" id="PTHR30589:SF0">
    <property type="entry name" value="PHOSPHATIDYLGLYCEROL--PROLIPOPROTEIN DIACYLGLYCERYL TRANSFERASE"/>
    <property type="match status" value="1"/>
</dbReference>
<keyword evidence="6 7" id="KW-0472">Membrane</keyword>
<comment type="caution">
    <text evidence="8">The sequence shown here is derived from an EMBL/GenBank/DDBJ whole genome shotgun (WGS) entry which is preliminary data.</text>
</comment>
<comment type="subcellular location">
    <subcellularLocation>
        <location evidence="7">Cell membrane</location>
        <topology evidence="7">Multi-pass membrane protein</topology>
    </subcellularLocation>
</comment>
<comment type="catalytic activity">
    <reaction evidence="7">
        <text>L-cysteinyl-[prolipoprotein] + a 1,2-diacyl-sn-glycero-3-phospho-(1'-sn-glycerol) = an S-1,2-diacyl-sn-glyceryl-L-cysteinyl-[prolipoprotein] + sn-glycerol 1-phosphate + H(+)</text>
        <dbReference type="Rhea" id="RHEA:56712"/>
        <dbReference type="Rhea" id="RHEA-COMP:14679"/>
        <dbReference type="Rhea" id="RHEA-COMP:14680"/>
        <dbReference type="ChEBI" id="CHEBI:15378"/>
        <dbReference type="ChEBI" id="CHEBI:29950"/>
        <dbReference type="ChEBI" id="CHEBI:57685"/>
        <dbReference type="ChEBI" id="CHEBI:64716"/>
        <dbReference type="ChEBI" id="CHEBI:140658"/>
        <dbReference type="EC" id="2.5.1.145"/>
    </reaction>
</comment>
<keyword evidence="4 7" id="KW-0812">Transmembrane</keyword>
<feature type="binding site" evidence="7">
    <location>
        <position position="133"/>
    </location>
    <ligand>
        <name>a 1,2-diacyl-sn-glycero-3-phospho-(1'-sn-glycerol)</name>
        <dbReference type="ChEBI" id="CHEBI:64716"/>
    </ligand>
</feature>
<dbReference type="Pfam" id="PF01790">
    <property type="entry name" value="LGT"/>
    <property type="match status" value="1"/>
</dbReference>
<evidence type="ECO:0000256" key="6">
    <source>
        <dbReference type="ARBA" id="ARBA00023136"/>
    </source>
</evidence>
<dbReference type="EMBL" id="DSBX01000016">
    <property type="protein sequence ID" value="HDQ98765.1"/>
    <property type="molecule type" value="Genomic_DNA"/>
</dbReference>
<comment type="similarity">
    <text evidence="1 7">Belongs to the Lgt family.</text>
</comment>
<dbReference type="EC" id="2.5.1.145" evidence="7"/>
<reference evidence="8" key="1">
    <citation type="journal article" date="2020" name="mSystems">
        <title>Genome- and Community-Level Interaction Insights into Carbon Utilization and Element Cycling Functions of Hydrothermarchaeota in Hydrothermal Sediment.</title>
        <authorList>
            <person name="Zhou Z."/>
            <person name="Liu Y."/>
            <person name="Xu W."/>
            <person name="Pan J."/>
            <person name="Luo Z.H."/>
            <person name="Li M."/>
        </authorList>
    </citation>
    <scope>NUCLEOTIDE SEQUENCE [LARGE SCALE GENOMIC DNA]</scope>
    <source>
        <strain evidence="8">SpSt-1182</strain>
    </source>
</reference>
<dbReference type="GO" id="GO:0005886">
    <property type="term" value="C:plasma membrane"/>
    <property type="evidence" value="ECO:0007669"/>
    <property type="project" value="UniProtKB-SubCell"/>
</dbReference>
<dbReference type="UniPathway" id="UPA00664"/>
<feature type="transmembrane region" description="Helical" evidence="7">
    <location>
        <begin position="13"/>
        <end position="32"/>
    </location>
</feature>
<keyword evidence="5 7" id="KW-1133">Transmembrane helix</keyword>
<keyword evidence="2 7" id="KW-1003">Cell membrane</keyword>
<evidence type="ECO:0000256" key="1">
    <source>
        <dbReference type="ARBA" id="ARBA00007150"/>
    </source>
</evidence>
<dbReference type="NCBIfam" id="TIGR00544">
    <property type="entry name" value="lgt"/>
    <property type="match status" value="1"/>
</dbReference>
<gene>
    <name evidence="7 8" type="primary">lgt</name>
    <name evidence="8" type="ORF">ENN51_00560</name>
</gene>
<evidence type="ECO:0000256" key="5">
    <source>
        <dbReference type="ARBA" id="ARBA00022989"/>
    </source>
</evidence>